<dbReference type="AlphaFoldDB" id="G5KCT3"/>
<protein>
    <submittedName>
        <fullName evidence="2">Membrane protein</fullName>
    </submittedName>
</protein>
<keyword evidence="1" id="KW-0472">Membrane</keyword>
<feature type="transmembrane region" description="Helical" evidence="1">
    <location>
        <begin position="202"/>
        <end position="219"/>
    </location>
</feature>
<accession>G5KCT3</accession>
<dbReference type="RefSeq" id="WP_006740054.1">
    <property type="nucleotide sequence ID" value="NZ_AEUZ02000001.1"/>
</dbReference>
<reference evidence="2 3" key="1">
    <citation type="journal article" date="2014" name="Int. J. Syst. Evol. Microbiol.">
        <title>Phylogenomics and the dynamic genome evolution of the genus Streptococcus.</title>
        <authorList>
            <consortium name="The Broad Institute Genome Sequencing Platform"/>
            <person name="Richards V.P."/>
            <person name="Palmer S.R."/>
            <person name="Pavinski Bitar P.D."/>
            <person name="Qin X."/>
            <person name="Weinstock G.M."/>
            <person name="Highlander S.K."/>
            <person name="Town C.D."/>
            <person name="Burne R.A."/>
            <person name="Stanhope M.J."/>
        </authorList>
    </citation>
    <scope>NUCLEOTIDE SEQUENCE [LARGE SCALE GENOMIC DNA]</scope>
    <source>
        <strain evidence="2 3">2285-97</strain>
    </source>
</reference>
<sequence>MNLLFWQIGIVLLFEMIDIFLLLCFFNFVSDSRLPRRQIVILSAIICVCKAIISIISVNFLHLDITFIFLIFFFLSLPMILDHYSGLSIKLFFGIFSMVVVNIFLRFMTFFICPLFNIDTKEVNNNYLSLYFFDYLSIIVSFYFVKLFSYDFNSWKVNLDSKVGKLLLNTINISMIIYFVIIQLLTMVQFSNINIDTSNPRKIIVLFYLFLFFSLLAIIDRNVKNNLYQEILSQKEKQLIDLSNYSRQIEKII</sequence>
<name>G5KCT3_9STRE</name>
<organism evidence="2 3">
    <name type="scientific">Streptococcus urinalis 2285-97</name>
    <dbReference type="NCBI Taxonomy" id="764291"/>
    <lineage>
        <taxon>Bacteria</taxon>
        <taxon>Bacillati</taxon>
        <taxon>Bacillota</taxon>
        <taxon>Bacilli</taxon>
        <taxon>Lactobacillales</taxon>
        <taxon>Streptococcaceae</taxon>
        <taxon>Streptococcus</taxon>
    </lineage>
</organism>
<evidence type="ECO:0000256" key="1">
    <source>
        <dbReference type="SAM" id="Phobius"/>
    </source>
</evidence>
<feature type="transmembrane region" description="Helical" evidence="1">
    <location>
        <begin position="67"/>
        <end position="84"/>
    </location>
</feature>
<keyword evidence="3" id="KW-1185">Reference proteome</keyword>
<keyword evidence="1" id="KW-1133">Transmembrane helix</keyword>
<dbReference type="STRING" id="764291.STRUR_0530"/>
<feature type="transmembrane region" description="Helical" evidence="1">
    <location>
        <begin position="40"/>
        <end position="61"/>
    </location>
</feature>
<feature type="transmembrane region" description="Helical" evidence="1">
    <location>
        <begin position="166"/>
        <end position="190"/>
    </location>
</feature>
<keyword evidence="1" id="KW-0812">Transmembrane</keyword>
<proteinExistence type="predicted"/>
<feature type="transmembrane region" description="Helical" evidence="1">
    <location>
        <begin position="128"/>
        <end position="145"/>
    </location>
</feature>
<dbReference type="EMBL" id="AEUZ02000001">
    <property type="protein sequence ID" value="EHJ57340.1"/>
    <property type="molecule type" value="Genomic_DNA"/>
</dbReference>
<evidence type="ECO:0000313" key="2">
    <source>
        <dbReference type="EMBL" id="EHJ57340.1"/>
    </source>
</evidence>
<evidence type="ECO:0000313" key="3">
    <source>
        <dbReference type="Proteomes" id="UP000005388"/>
    </source>
</evidence>
<comment type="caution">
    <text evidence="2">The sequence shown here is derived from an EMBL/GenBank/DDBJ whole genome shotgun (WGS) entry which is preliminary data.</text>
</comment>
<gene>
    <name evidence="2" type="ORF">STRUR_0530</name>
</gene>
<feature type="transmembrane region" description="Helical" evidence="1">
    <location>
        <begin position="91"/>
        <end position="116"/>
    </location>
</feature>
<dbReference type="eggNOG" id="COG3290">
    <property type="taxonomic scope" value="Bacteria"/>
</dbReference>
<feature type="transmembrane region" description="Helical" evidence="1">
    <location>
        <begin position="6"/>
        <end position="28"/>
    </location>
</feature>
<dbReference type="Proteomes" id="UP000005388">
    <property type="component" value="Unassembled WGS sequence"/>
</dbReference>